<reference evidence="2" key="1">
    <citation type="journal article" date="2019" name="PLoS Negl. Trop. Dis.">
        <title>Revisiting the worldwide diversity of Leptospira species in the environment.</title>
        <authorList>
            <person name="Vincent A.T."/>
            <person name="Schiettekatte O."/>
            <person name="Bourhy P."/>
            <person name="Veyrier F.J."/>
            <person name="Picardeau M."/>
        </authorList>
    </citation>
    <scope>NUCLEOTIDE SEQUENCE [LARGE SCALE GENOMIC DNA]</scope>
    <source>
        <strain evidence="2">201800295</strain>
    </source>
</reference>
<accession>A0ABY2L3G2</accession>
<sequence length="140" mass="16562">MNDFWSKMPLDAPLLIQNKNRLFILGLIYFRIGSKDSWQGRINHIVELANANTPLNMPRWTYAKVDYALRWLRKEGWIQASRPARNKALVYTRSRPGDVLPFKEISEPKVQIIKVEPKEEITHSVSFDDWMKEFETNERT</sequence>
<comment type="caution">
    <text evidence="1">The sequence shown here is derived from an EMBL/GenBank/DDBJ whole genome shotgun (WGS) entry which is preliminary data.</text>
</comment>
<proteinExistence type="predicted"/>
<evidence type="ECO:0000313" key="2">
    <source>
        <dbReference type="Proteomes" id="UP000297617"/>
    </source>
</evidence>
<evidence type="ECO:0000313" key="1">
    <source>
        <dbReference type="EMBL" id="TGK45547.1"/>
    </source>
</evidence>
<evidence type="ECO:0008006" key="3">
    <source>
        <dbReference type="Google" id="ProtNLM"/>
    </source>
</evidence>
<gene>
    <name evidence="1" type="ORF">EHQ10_19050</name>
</gene>
<dbReference type="RefSeq" id="WP_135755082.1">
    <property type="nucleotide sequence ID" value="NZ_RQFD01000021.1"/>
</dbReference>
<protein>
    <recommendedName>
        <fullName evidence="3">Helix-turn-helix domain-containing protein</fullName>
    </recommendedName>
</protein>
<name>A0ABY2L3G2_9LEPT</name>
<dbReference type="EMBL" id="RQFD01000021">
    <property type="protein sequence ID" value="TGK45547.1"/>
    <property type="molecule type" value="Genomic_DNA"/>
</dbReference>
<dbReference type="Proteomes" id="UP000297617">
    <property type="component" value="Unassembled WGS sequence"/>
</dbReference>
<keyword evidence="2" id="KW-1185">Reference proteome</keyword>
<organism evidence="1 2">
    <name type="scientific">Leptospira bouyouniensis</name>
    <dbReference type="NCBI Taxonomy" id="2484911"/>
    <lineage>
        <taxon>Bacteria</taxon>
        <taxon>Pseudomonadati</taxon>
        <taxon>Spirochaetota</taxon>
        <taxon>Spirochaetia</taxon>
        <taxon>Leptospirales</taxon>
        <taxon>Leptospiraceae</taxon>
        <taxon>Leptospira</taxon>
    </lineage>
</organism>